<dbReference type="OrthoDB" id="9930390at2"/>
<organism evidence="1 2">
    <name type="scientific">Marinilabilia rubra</name>
    <dbReference type="NCBI Taxonomy" id="2162893"/>
    <lineage>
        <taxon>Bacteria</taxon>
        <taxon>Pseudomonadati</taxon>
        <taxon>Bacteroidota</taxon>
        <taxon>Bacteroidia</taxon>
        <taxon>Marinilabiliales</taxon>
        <taxon>Marinilabiliaceae</taxon>
        <taxon>Marinilabilia</taxon>
    </lineage>
</organism>
<reference evidence="1 2" key="1">
    <citation type="submission" date="2018-05" db="EMBL/GenBank/DDBJ databases">
        <title>Marinilabilia rubrum sp. nov., isolated from saltern sediment.</title>
        <authorList>
            <person name="Zhang R."/>
        </authorList>
    </citation>
    <scope>NUCLEOTIDE SEQUENCE [LARGE SCALE GENOMIC DNA]</scope>
    <source>
        <strain evidence="1 2">WTE16</strain>
    </source>
</reference>
<gene>
    <name evidence="1" type="ORF">DDZ16_19935</name>
</gene>
<dbReference type="Proteomes" id="UP000244956">
    <property type="component" value="Unassembled WGS sequence"/>
</dbReference>
<protein>
    <submittedName>
        <fullName evidence="1">Uncharacterized protein</fullName>
    </submittedName>
</protein>
<dbReference type="EMBL" id="QEWP01000031">
    <property type="protein sequence ID" value="PWD97613.1"/>
    <property type="molecule type" value="Genomic_DNA"/>
</dbReference>
<proteinExistence type="predicted"/>
<comment type="caution">
    <text evidence="1">The sequence shown here is derived from an EMBL/GenBank/DDBJ whole genome shotgun (WGS) entry which is preliminary data.</text>
</comment>
<evidence type="ECO:0000313" key="1">
    <source>
        <dbReference type="EMBL" id="PWD97613.1"/>
    </source>
</evidence>
<dbReference type="PROSITE" id="PS51257">
    <property type="entry name" value="PROKAR_LIPOPROTEIN"/>
    <property type="match status" value="1"/>
</dbReference>
<evidence type="ECO:0000313" key="2">
    <source>
        <dbReference type="Proteomes" id="UP000244956"/>
    </source>
</evidence>
<accession>A0A2U2B3G9</accession>
<keyword evidence="2" id="KW-1185">Reference proteome</keyword>
<dbReference type="RefSeq" id="WP_109266244.1">
    <property type="nucleotide sequence ID" value="NZ_QEWP01000031.1"/>
</dbReference>
<sequence length="221" mass="25367">MKHLLFLLSISVISTVIISCEEVEYTEIPEEETVTETKRIGFELVQIISMDSILVWANNEILTQEEFDSIQITSGWQKNEPREGMPDYAKFLRSPDAGEDREFTSAEHFGFQWLFNAQIVDSNAELPENEDGLLSGRYIAKYHQVTFNEGRTLSILISPQGEEYVLISRDANRITDIPVIPETWQIEEREINDSITFDLPNPTLNIRAENNQDSWQGPVIL</sequence>
<name>A0A2U2B3G9_9BACT</name>
<dbReference type="AlphaFoldDB" id="A0A2U2B3G9"/>